<proteinExistence type="predicted"/>
<dbReference type="Proteomes" id="UP001642483">
    <property type="component" value="Unassembled WGS sequence"/>
</dbReference>
<sequence>MQIPKRFSLLQRSSLSYTLDGADVGYKSVETGLLIEVIALFCNPGVLGPVLELMARVSKVGGASTNGCNDLILAVSGAPVEFFPKVRTKLFCSSNDTICDVLDITTLRPGAFIIVLRGLKFFESPV</sequence>
<comment type="caution">
    <text evidence="1">The sequence shown here is derived from an EMBL/GenBank/DDBJ whole genome shotgun (WGS) entry which is preliminary data.</text>
</comment>
<accession>A0ABP0G2B9</accession>
<evidence type="ECO:0000313" key="1">
    <source>
        <dbReference type="EMBL" id="CAK8684809.1"/>
    </source>
</evidence>
<organism evidence="1 2">
    <name type="scientific">Clavelina lepadiformis</name>
    <name type="common">Light-bulb sea squirt</name>
    <name type="synonym">Ascidia lepadiformis</name>
    <dbReference type="NCBI Taxonomy" id="159417"/>
    <lineage>
        <taxon>Eukaryota</taxon>
        <taxon>Metazoa</taxon>
        <taxon>Chordata</taxon>
        <taxon>Tunicata</taxon>
        <taxon>Ascidiacea</taxon>
        <taxon>Aplousobranchia</taxon>
        <taxon>Clavelinidae</taxon>
        <taxon>Clavelina</taxon>
    </lineage>
</organism>
<protein>
    <submittedName>
        <fullName evidence="1">Uncharacterized protein</fullName>
    </submittedName>
</protein>
<evidence type="ECO:0000313" key="2">
    <source>
        <dbReference type="Proteomes" id="UP001642483"/>
    </source>
</evidence>
<name>A0ABP0G2B9_CLALP</name>
<gene>
    <name evidence="1" type="ORF">CVLEPA_LOCUS15923</name>
</gene>
<reference evidence="1 2" key="1">
    <citation type="submission" date="2024-02" db="EMBL/GenBank/DDBJ databases">
        <authorList>
            <person name="Daric V."/>
            <person name="Darras S."/>
        </authorList>
    </citation>
    <scope>NUCLEOTIDE SEQUENCE [LARGE SCALE GENOMIC DNA]</scope>
</reference>
<keyword evidence="2" id="KW-1185">Reference proteome</keyword>
<dbReference type="EMBL" id="CAWYQH010000098">
    <property type="protein sequence ID" value="CAK8684809.1"/>
    <property type="molecule type" value="Genomic_DNA"/>
</dbReference>